<evidence type="ECO:0000256" key="3">
    <source>
        <dbReference type="ARBA" id="ARBA00023163"/>
    </source>
</evidence>
<feature type="region of interest" description="Disordered" evidence="5">
    <location>
        <begin position="1"/>
        <end position="52"/>
    </location>
</feature>
<dbReference type="PROSITE" id="PS51742">
    <property type="entry name" value="PPC"/>
    <property type="match status" value="1"/>
</dbReference>
<feature type="compositionally biased region" description="Low complexity" evidence="5">
    <location>
        <begin position="29"/>
        <end position="44"/>
    </location>
</feature>
<protein>
    <recommendedName>
        <fullName evidence="4">AT-hook motif nuclear-localized protein</fullName>
    </recommendedName>
</protein>
<feature type="domain" description="PPC" evidence="6">
    <location>
        <begin position="59"/>
        <end position="192"/>
    </location>
</feature>
<reference evidence="7 8" key="1">
    <citation type="submission" date="2018-06" db="EMBL/GenBank/DDBJ databases">
        <title>The Genome of Cuscuta australis (Dodder) Provides Insight into the Evolution of Plant Parasitism.</title>
        <authorList>
            <person name="Liu H."/>
        </authorList>
    </citation>
    <scope>NUCLEOTIDE SEQUENCE [LARGE SCALE GENOMIC DNA]</scope>
    <source>
        <strain evidence="8">cv. Yunnan</strain>
        <tissue evidence="7">Vines</tissue>
    </source>
</reference>
<keyword evidence="4" id="KW-0539">Nucleus</keyword>
<evidence type="ECO:0000256" key="2">
    <source>
        <dbReference type="ARBA" id="ARBA00023125"/>
    </source>
</evidence>
<keyword evidence="2 4" id="KW-0238">DNA-binding</keyword>
<dbReference type="Gene3D" id="3.30.1330.80">
    <property type="entry name" value="Hypothetical protein, similar to alpha- acetolactate decarboxylase, domain 2"/>
    <property type="match status" value="1"/>
</dbReference>
<dbReference type="SUPFAM" id="SSF117856">
    <property type="entry name" value="AF0104/ALDC/Ptd012-like"/>
    <property type="match status" value="1"/>
</dbReference>
<organism evidence="7 8">
    <name type="scientific">Cuscuta australis</name>
    <dbReference type="NCBI Taxonomy" id="267555"/>
    <lineage>
        <taxon>Eukaryota</taxon>
        <taxon>Viridiplantae</taxon>
        <taxon>Streptophyta</taxon>
        <taxon>Embryophyta</taxon>
        <taxon>Tracheophyta</taxon>
        <taxon>Spermatophyta</taxon>
        <taxon>Magnoliopsida</taxon>
        <taxon>eudicotyledons</taxon>
        <taxon>Gunneridae</taxon>
        <taxon>Pentapetalae</taxon>
        <taxon>asterids</taxon>
        <taxon>lamiids</taxon>
        <taxon>Solanales</taxon>
        <taxon>Convolvulaceae</taxon>
        <taxon>Cuscuteae</taxon>
        <taxon>Cuscuta</taxon>
        <taxon>Cuscuta subgen. Grammica</taxon>
        <taxon>Cuscuta sect. Cleistogrammica</taxon>
    </lineage>
</organism>
<dbReference type="Proteomes" id="UP000249390">
    <property type="component" value="Unassembled WGS sequence"/>
</dbReference>
<dbReference type="GO" id="GO:0003700">
    <property type="term" value="F:DNA-binding transcription factor activity"/>
    <property type="evidence" value="ECO:0007669"/>
    <property type="project" value="TreeGrafter"/>
</dbReference>
<sequence length="228" mass="23603">MASYTTGTHHQDQIHRSDEIRDDAGVPESSSAATRRARGRPTGSKNKPKPPVIISRESANALKAHIFEVGSGCDVYGCLAEYARRRQRGICVMSGTGAVTDVTFRRGPGATLHGRFEILSLSGSFLPAPAPPGATSLCVYLAGGQGQVVGGSVAGELVAAGPVIIIGASFANAAYERLPLEGEETLPHQVLASGSSQSSGGGAAAYDHPFQDPTSSGFAFFNMPPFGM</sequence>
<dbReference type="GO" id="GO:0003680">
    <property type="term" value="F:minor groove of adenine-thymine-rich DNA binding"/>
    <property type="evidence" value="ECO:0007669"/>
    <property type="project" value="UniProtKB-UniRule"/>
</dbReference>
<comment type="caution">
    <text evidence="7">The sequence shown here is derived from an EMBL/GenBank/DDBJ whole genome shotgun (WGS) entry which is preliminary data.</text>
</comment>
<gene>
    <name evidence="7" type="ORF">DM860_001863</name>
</gene>
<dbReference type="CDD" id="cd11378">
    <property type="entry name" value="DUF296"/>
    <property type="match status" value="1"/>
</dbReference>
<evidence type="ECO:0000313" key="8">
    <source>
        <dbReference type="Proteomes" id="UP000249390"/>
    </source>
</evidence>
<keyword evidence="1 4" id="KW-0805">Transcription regulation</keyword>
<keyword evidence="8" id="KW-1185">Reference proteome</keyword>
<evidence type="ECO:0000256" key="5">
    <source>
        <dbReference type="SAM" id="MobiDB-lite"/>
    </source>
</evidence>
<dbReference type="Pfam" id="PF03479">
    <property type="entry name" value="PCC"/>
    <property type="match status" value="1"/>
</dbReference>
<dbReference type="PANTHER" id="PTHR31100:SF62">
    <property type="entry name" value="AT-HOOK MOTIF NUCLEAR-LOCALIZED PROTEIN 23"/>
    <property type="match status" value="1"/>
</dbReference>
<evidence type="ECO:0000256" key="4">
    <source>
        <dbReference type="PIRNR" id="PIRNR016021"/>
    </source>
</evidence>
<dbReference type="PANTHER" id="PTHR31100">
    <property type="entry name" value="AT-HOOK MOTIF NUCLEAR-LOCALIZED PROTEIN 15"/>
    <property type="match status" value="1"/>
</dbReference>
<dbReference type="EMBL" id="NQVE01000009">
    <property type="protein sequence ID" value="RAL54735.1"/>
    <property type="molecule type" value="Genomic_DNA"/>
</dbReference>
<evidence type="ECO:0000259" key="6">
    <source>
        <dbReference type="PROSITE" id="PS51742"/>
    </source>
</evidence>
<evidence type="ECO:0000313" key="7">
    <source>
        <dbReference type="EMBL" id="RAL54735.1"/>
    </source>
</evidence>
<dbReference type="PIRSF" id="PIRSF016021">
    <property type="entry name" value="ESCAROLA"/>
    <property type="match status" value="1"/>
</dbReference>
<keyword evidence="3 4" id="KW-0804">Transcription</keyword>
<accession>A0A328E9K0</accession>
<feature type="compositionally biased region" description="Basic and acidic residues" evidence="5">
    <location>
        <begin position="9"/>
        <end position="24"/>
    </location>
</feature>
<dbReference type="AlphaFoldDB" id="A0A328E9K0"/>
<evidence type="ECO:0000256" key="1">
    <source>
        <dbReference type="ARBA" id="ARBA00023015"/>
    </source>
</evidence>
<comment type="subcellular location">
    <subcellularLocation>
        <location evidence="4">Nucleus</location>
    </subcellularLocation>
</comment>
<dbReference type="InterPro" id="IPR005175">
    <property type="entry name" value="PPC_dom"/>
</dbReference>
<comment type="function">
    <text evidence="4">Transcription factor that specifically binds AT-rich DNA sequences related to the nuclear matrix attachment regions (MARs).</text>
</comment>
<dbReference type="InterPro" id="IPR014476">
    <property type="entry name" value="AHL15-29"/>
</dbReference>
<name>A0A328E9K0_9ASTE</name>
<proteinExistence type="predicted"/>
<dbReference type="GO" id="GO:0005634">
    <property type="term" value="C:nucleus"/>
    <property type="evidence" value="ECO:0007669"/>
    <property type="project" value="UniProtKB-SubCell"/>
</dbReference>